<evidence type="ECO:0000256" key="1">
    <source>
        <dbReference type="SAM" id="SignalP"/>
    </source>
</evidence>
<evidence type="ECO:0000313" key="2">
    <source>
        <dbReference type="EMBL" id="MBE9461122.1"/>
    </source>
</evidence>
<gene>
    <name evidence="2" type="ORF">IEE83_04435</name>
</gene>
<dbReference type="InterPro" id="IPR011990">
    <property type="entry name" value="TPR-like_helical_dom_sf"/>
</dbReference>
<accession>A0ABR9W6M2</accession>
<protein>
    <submittedName>
        <fullName evidence="2">DUF2911 domain-containing protein</fullName>
    </submittedName>
</protein>
<keyword evidence="1" id="KW-0732">Signal</keyword>
<dbReference type="Pfam" id="PF11138">
    <property type="entry name" value="DUF2911"/>
    <property type="match status" value="1"/>
</dbReference>
<name>A0ABR9W6M2_9BACT</name>
<organism evidence="2 3">
    <name type="scientific">Dyadobacter subterraneus</name>
    <dbReference type="NCBI Taxonomy" id="2773304"/>
    <lineage>
        <taxon>Bacteria</taxon>
        <taxon>Pseudomonadati</taxon>
        <taxon>Bacteroidota</taxon>
        <taxon>Cytophagia</taxon>
        <taxon>Cytophagales</taxon>
        <taxon>Spirosomataceae</taxon>
        <taxon>Dyadobacter</taxon>
    </lineage>
</organism>
<sequence>MKKYLLTLTFAIALASATIAQRTPQASPGATIIQTVGITDFTVKYSRPGIKGRAVFADKSPIAPIGQLWRTGANQPTIFESSTDFTFGDKKVPAGKYALFSIPEKAKWTVILNKNLNASTDIYKETEDVARIDVTPVSGEATESFEISFSNVTDSTSFMNIAWGTVKVPVKLSLATQELTIASLDRAVQDKPEDVATLQSAAGYYLSKNIDLRKALSLADKAIGLKEGWSNLWIKAQILDKLGKTSEALPLAQKALTVGAAAPDGAYDFYKTQIAKAITDMQAKVPAKEVASKGKKKKK</sequence>
<dbReference type="EMBL" id="JACYGY010000001">
    <property type="protein sequence ID" value="MBE9461122.1"/>
    <property type="molecule type" value="Genomic_DNA"/>
</dbReference>
<dbReference type="InterPro" id="IPR021314">
    <property type="entry name" value="DUF2911"/>
</dbReference>
<dbReference type="RefSeq" id="WP_194119413.1">
    <property type="nucleotide sequence ID" value="NZ_JACYGY010000001.1"/>
</dbReference>
<dbReference type="Proteomes" id="UP000634134">
    <property type="component" value="Unassembled WGS sequence"/>
</dbReference>
<proteinExistence type="predicted"/>
<comment type="caution">
    <text evidence="2">The sequence shown here is derived from an EMBL/GenBank/DDBJ whole genome shotgun (WGS) entry which is preliminary data.</text>
</comment>
<feature type="chain" id="PRO_5046581366" evidence="1">
    <location>
        <begin position="21"/>
        <end position="299"/>
    </location>
</feature>
<evidence type="ECO:0000313" key="3">
    <source>
        <dbReference type="Proteomes" id="UP000634134"/>
    </source>
</evidence>
<keyword evidence="3" id="KW-1185">Reference proteome</keyword>
<dbReference type="Gene3D" id="1.25.40.10">
    <property type="entry name" value="Tetratricopeptide repeat domain"/>
    <property type="match status" value="1"/>
</dbReference>
<feature type="signal peptide" evidence="1">
    <location>
        <begin position="1"/>
        <end position="20"/>
    </location>
</feature>
<dbReference type="SUPFAM" id="SSF48452">
    <property type="entry name" value="TPR-like"/>
    <property type="match status" value="1"/>
</dbReference>
<reference evidence="3" key="1">
    <citation type="submission" date="2023-07" db="EMBL/GenBank/DDBJ databases">
        <title>Dyadobacter sp. nov 'subterranea' isolated from contaminted grondwater.</title>
        <authorList>
            <person name="Szabo I."/>
            <person name="Al-Omari J."/>
            <person name="Szerdahelyi S.G."/>
            <person name="Rado J."/>
        </authorList>
    </citation>
    <scope>NUCLEOTIDE SEQUENCE [LARGE SCALE GENOMIC DNA]</scope>
    <source>
        <strain evidence="3">UP-52</strain>
    </source>
</reference>